<feature type="compositionally biased region" description="Pro residues" evidence="2">
    <location>
        <begin position="134"/>
        <end position="165"/>
    </location>
</feature>
<protein>
    <submittedName>
        <fullName evidence="4">Uncharacterized protein</fullName>
    </submittedName>
</protein>
<keyword evidence="5" id="KW-1185">Reference proteome</keyword>
<proteinExistence type="predicted"/>
<feature type="compositionally biased region" description="Basic and acidic residues" evidence="2">
    <location>
        <begin position="193"/>
        <end position="253"/>
    </location>
</feature>
<feature type="region of interest" description="Disordered" evidence="2">
    <location>
        <begin position="1"/>
        <end position="20"/>
    </location>
</feature>
<reference evidence="4" key="1">
    <citation type="submission" date="2021-03" db="EMBL/GenBank/DDBJ databases">
        <authorList>
            <person name="Tagirdzhanova G."/>
        </authorList>
    </citation>
    <scope>NUCLEOTIDE SEQUENCE</scope>
</reference>
<feature type="region of interest" description="Disordered" evidence="2">
    <location>
        <begin position="473"/>
        <end position="499"/>
    </location>
</feature>
<organism evidence="4 5">
    <name type="scientific">Heterodermia speciosa</name>
    <dbReference type="NCBI Taxonomy" id="116794"/>
    <lineage>
        <taxon>Eukaryota</taxon>
        <taxon>Fungi</taxon>
        <taxon>Dikarya</taxon>
        <taxon>Ascomycota</taxon>
        <taxon>Pezizomycotina</taxon>
        <taxon>Lecanoromycetes</taxon>
        <taxon>OSLEUM clade</taxon>
        <taxon>Lecanoromycetidae</taxon>
        <taxon>Caliciales</taxon>
        <taxon>Physciaceae</taxon>
        <taxon>Heterodermia</taxon>
    </lineage>
</organism>
<dbReference type="PRINTS" id="PR01471">
    <property type="entry name" value="HISTAMINEH3R"/>
</dbReference>
<dbReference type="EMBL" id="CAJPDS010000007">
    <property type="protein sequence ID" value="CAF9909065.1"/>
    <property type="molecule type" value="Genomic_DNA"/>
</dbReference>
<dbReference type="Proteomes" id="UP000664521">
    <property type="component" value="Unassembled WGS sequence"/>
</dbReference>
<keyword evidence="3" id="KW-0472">Membrane</keyword>
<feature type="transmembrane region" description="Helical" evidence="3">
    <location>
        <begin position="54"/>
        <end position="75"/>
    </location>
</feature>
<evidence type="ECO:0000313" key="4">
    <source>
        <dbReference type="EMBL" id="CAF9909065.1"/>
    </source>
</evidence>
<dbReference type="PANTHER" id="PTHR23330">
    <property type="entry name" value="P300 TRANSCRIPTIONAL COFACTOR JMY-RELATED"/>
    <property type="match status" value="1"/>
</dbReference>
<evidence type="ECO:0000256" key="3">
    <source>
        <dbReference type="SAM" id="Phobius"/>
    </source>
</evidence>
<feature type="compositionally biased region" description="Pro residues" evidence="2">
    <location>
        <begin position="264"/>
        <end position="273"/>
    </location>
</feature>
<keyword evidence="1" id="KW-0597">Phosphoprotein</keyword>
<feature type="compositionally biased region" description="Polar residues" evidence="2">
    <location>
        <begin position="176"/>
        <end position="187"/>
    </location>
</feature>
<comment type="caution">
    <text evidence="4">The sequence shown here is derived from an EMBL/GenBank/DDBJ whole genome shotgun (WGS) entry which is preliminary data.</text>
</comment>
<feature type="region of interest" description="Disordered" evidence="2">
    <location>
        <begin position="432"/>
        <end position="458"/>
    </location>
</feature>
<feature type="region of interest" description="Disordered" evidence="2">
    <location>
        <begin position="109"/>
        <end position="352"/>
    </location>
</feature>
<dbReference type="AlphaFoldDB" id="A0A8H3IAF5"/>
<feature type="compositionally biased region" description="Low complexity" evidence="2">
    <location>
        <begin position="318"/>
        <end position="338"/>
    </location>
</feature>
<dbReference type="PANTHER" id="PTHR23330:SF9">
    <property type="entry name" value="PROLINE-RICH PROTEIN 11"/>
    <property type="match status" value="1"/>
</dbReference>
<dbReference type="InterPro" id="IPR003980">
    <property type="entry name" value="Histamine_H3_rcpt"/>
</dbReference>
<feature type="compositionally biased region" description="Low complexity" evidence="2">
    <location>
        <begin position="432"/>
        <end position="448"/>
    </location>
</feature>
<dbReference type="GO" id="GO:0016020">
    <property type="term" value="C:membrane"/>
    <property type="evidence" value="ECO:0007669"/>
    <property type="project" value="InterPro"/>
</dbReference>
<evidence type="ECO:0000256" key="1">
    <source>
        <dbReference type="ARBA" id="ARBA00022553"/>
    </source>
</evidence>
<feature type="compositionally biased region" description="Pro residues" evidence="2">
    <location>
        <begin position="1"/>
        <end position="13"/>
    </location>
</feature>
<accession>A0A8H3IAF5</accession>
<name>A0A8H3IAF5_9LECA</name>
<evidence type="ECO:0000313" key="5">
    <source>
        <dbReference type="Proteomes" id="UP000664521"/>
    </source>
</evidence>
<keyword evidence="3" id="KW-1133">Transmembrane helix</keyword>
<gene>
    <name evidence="4" type="ORF">HETSPECPRED_008814</name>
</gene>
<sequence length="563" mass="60915">MNAPPPPPPPPHGTNPGQRGGLPDGNYDIFIIPPHSSGSGFLYLPSLQPHRNSFLAGVACTILAVAIWTVVFPVLKEWIGTMVASGGMGVVVLMMGVAVAAWAWGKTQAEGGGPSQGGAGGASHAHAHTHNNPAPEPPPQAQPQPQPQPQPHPSAGPEFRAPPKPTWQRANAGAADTSTNTNGSTFPGATKGSWEKAREETRKKEEDRRRLEEIRKRREEEEKERVKQREKDAREREIRERRERLEKLAKERAQAAAAAAAAATPPPPPPPNPRKPEPARPASPSKRHQQPTAKTATEDDAYSYRPYDEPKRPGAKTASASSIYSESSYAPSQSTSRTTPPPSHRGPYRSKDPDKIVLKAVYSFNNTFLKVPIAQLVSGVGSVTDGLILRITTEGLFIDDDVRNVPQREWDVKAWTLKLVEVWCPHLHLGASSGSNPASRSAASPSKPSGKKDMPTGEESDLFLESLRQNCKPVPISKNGSSLGTKSNSKNPQSGQSKELHVLRASIRDQEGKRYVFVLPQEEAWKVAVGLQRLRRGTQVRALGVSGLAANESKAILEGMGWS</sequence>
<feature type="compositionally biased region" description="Polar residues" evidence="2">
    <location>
        <begin position="478"/>
        <end position="497"/>
    </location>
</feature>
<dbReference type="GO" id="GO:0004969">
    <property type="term" value="F:histamine receptor activity"/>
    <property type="evidence" value="ECO:0007669"/>
    <property type="project" value="InterPro"/>
</dbReference>
<keyword evidence="3" id="KW-0812">Transmembrane</keyword>
<feature type="transmembrane region" description="Helical" evidence="3">
    <location>
        <begin position="82"/>
        <end position="104"/>
    </location>
</feature>
<evidence type="ECO:0000256" key="2">
    <source>
        <dbReference type="SAM" id="MobiDB-lite"/>
    </source>
</evidence>
<dbReference type="OrthoDB" id="5421842at2759"/>
<feature type="compositionally biased region" description="Gly residues" evidence="2">
    <location>
        <begin position="110"/>
        <end position="121"/>
    </location>
</feature>
<feature type="compositionally biased region" description="Low complexity" evidence="2">
    <location>
        <begin position="254"/>
        <end position="263"/>
    </location>
</feature>